<dbReference type="RefSeq" id="XP_013003241.1">
    <property type="nucleotide sequence ID" value="XM_013147787.3"/>
</dbReference>
<organism evidence="14 15">
    <name type="scientific">Cavia porcellus</name>
    <name type="common">Guinea pig</name>
    <dbReference type="NCBI Taxonomy" id="10141"/>
    <lineage>
        <taxon>Eukaryota</taxon>
        <taxon>Metazoa</taxon>
        <taxon>Chordata</taxon>
        <taxon>Craniata</taxon>
        <taxon>Vertebrata</taxon>
        <taxon>Euteleostomi</taxon>
        <taxon>Mammalia</taxon>
        <taxon>Eutheria</taxon>
        <taxon>Euarchontoglires</taxon>
        <taxon>Glires</taxon>
        <taxon>Rodentia</taxon>
        <taxon>Hystricomorpha</taxon>
        <taxon>Caviidae</taxon>
        <taxon>Cavia</taxon>
    </lineage>
</organism>
<comment type="subcellular location">
    <subcellularLocation>
        <location evidence="1">Cell membrane</location>
        <topology evidence="1">Single-pass membrane protein</topology>
    </subcellularLocation>
</comment>
<proteinExistence type="predicted"/>
<evidence type="ECO:0000256" key="9">
    <source>
        <dbReference type="ARBA" id="ARBA00023180"/>
    </source>
</evidence>
<evidence type="ECO:0000256" key="3">
    <source>
        <dbReference type="ARBA" id="ARBA00022692"/>
    </source>
</evidence>
<evidence type="ECO:0000256" key="7">
    <source>
        <dbReference type="ARBA" id="ARBA00023136"/>
    </source>
</evidence>
<dbReference type="GO" id="GO:0002764">
    <property type="term" value="P:immune response-regulating signaling pathway"/>
    <property type="evidence" value="ECO:0007669"/>
    <property type="project" value="TreeGrafter"/>
</dbReference>
<dbReference type="OMA" id="XALIGIL"/>
<evidence type="ECO:0000256" key="5">
    <source>
        <dbReference type="ARBA" id="ARBA00022737"/>
    </source>
</evidence>
<gene>
    <name evidence="14" type="primary">LOC101787542</name>
</gene>
<keyword evidence="9" id="KW-0325">Glycoprotein</keyword>
<reference evidence="14" key="3">
    <citation type="submission" date="2025-09" db="UniProtKB">
        <authorList>
            <consortium name="Ensembl"/>
        </authorList>
    </citation>
    <scope>IDENTIFICATION</scope>
    <source>
        <strain evidence="14">2N</strain>
    </source>
</reference>
<evidence type="ECO:0000259" key="13">
    <source>
        <dbReference type="PROSITE" id="PS50835"/>
    </source>
</evidence>
<dbReference type="STRING" id="10141.ENSCPOP00000028230"/>
<protein>
    <recommendedName>
        <fullName evidence="13">Ig-like domain-containing protein</fullName>
    </recommendedName>
</protein>
<keyword evidence="10" id="KW-0393">Immunoglobulin domain</keyword>
<dbReference type="SMART" id="SM00408">
    <property type="entry name" value="IGc2"/>
    <property type="match status" value="3"/>
</dbReference>
<feature type="signal peptide" evidence="12">
    <location>
        <begin position="1"/>
        <end position="36"/>
    </location>
</feature>
<dbReference type="FunFam" id="2.60.40.10:FF:000049">
    <property type="entry name" value="Leukocyte immunoglobulin-like receptor subfamily B member 1"/>
    <property type="match status" value="3"/>
</dbReference>
<dbReference type="Bgee" id="ENSCPOG00000033005">
    <property type="expression patterns" value="Expressed in liver and 4 other cell types or tissues"/>
</dbReference>
<reference evidence="15" key="1">
    <citation type="journal article" date="2011" name="Nature">
        <title>A high-resolution map of human evolutionary constraint using 29 mammals.</title>
        <authorList>
            <person name="Lindblad-Toh K."/>
            <person name="Garber M."/>
            <person name="Zuk O."/>
            <person name="Lin M.F."/>
            <person name="Parker B.J."/>
            <person name="Washietl S."/>
            <person name="Kheradpour P."/>
            <person name="Ernst J."/>
            <person name="Jordan G."/>
            <person name="Mauceli E."/>
            <person name="Ward L.D."/>
            <person name="Lowe C.B."/>
            <person name="Holloway A.K."/>
            <person name="Clamp M."/>
            <person name="Gnerre S."/>
            <person name="Alfoldi J."/>
            <person name="Beal K."/>
            <person name="Chang J."/>
            <person name="Clawson H."/>
            <person name="Cuff J."/>
            <person name="Di Palma F."/>
            <person name="Fitzgerald S."/>
            <person name="Flicek P."/>
            <person name="Guttman M."/>
            <person name="Hubisz M.J."/>
            <person name="Jaffe D.B."/>
            <person name="Jungreis I."/>
            <person name="Kent W.J."/>
            <person name="Kostka D."/>
            <person name="Lara M."/>
            <person name="Martins A.L."/>
            <person name="Massingham T."/>
            <person name="Moltke I."/>
            <person name="Raney B.J."/>
            <person name="Rasmussen M.D."/>
            <person name="Robinson J."/>
            <person name="Stark A."/>
            <person name="Vilella A.J."/>
            <person name="Wen J."/>
            <person name="Xie X."/>
            <person name="Zody M.C."/>
            <person name="Baldwin J."/>
            <person name="Bloom T."/>
            <person name="Chin C.W."/>
            <person name="Heiman D."/>
            <person name="Nicol R."/>
            <person name="Nusbaum C."/>
            <person name="Young S."/>
            <person name="Wilkinson J."/>
            <person name="Worley K.C."/>
            <person name="Kovar C.L."/>
            <person name="Muzny D.M."/>
            <person name="Gibbs R.A."/>
            <person name="Cree A."/>
            <person name="Dihn H.H."/>
            <person name="Fowler G."/>
            <person name="Jhangiani S."/>
            <person name="Joshi V."/>
            <person name="Lee S."/>
            <person name="Lewis L.R."/>
            <person name="Nazareth L.V."/>
            <person name="Okwuonu G."/>
            <person name="Santibanez J."/>
            <person name="Warren W.C."/>
            <person name="Mardis E.R."/>
            <person name="Weinstock G.M."/>
            <person name="Wilson R.K."/>
            <person name="Delehaunty K."/>
            <person name="Dooling D."/>
            <person name="Fronik C."/>
            <person name="Fulton L."/>
            <person name="Fulton B."/>
            <person name="Graves T."/>
            <person name="Minx P."/>
            <person name="Sodergren E."/>
            <person name="Birney E."/>
            <person name="Margulies E.H."/>
            <person name="Herrero J."/>
            <person name="Green E.D."/>
            <person name="Haussler D."/>
            <person name="Siepel A."/>
            <person name="Goldman N."/>
            <person name="Pollard K.S."/>
            <person name="Pedersen J.S."/>
            <person name="Lander E.S."/>
            <person name="Kellis M."/>
        </authorList>
    </citation>
    <scope>NUCLEOTIDE SEQUENCE [LARGE SCALE GENOMIC DNA]</scope>
    <source>
        <strain evidence="15">2N</strain>
    </source>
</reference>
<evidence type="ECO:0000256" key="4">
    <source>
        <dbReference type="ARBA" id="ARBA00022729"/>
    </source>
</evidence>
<dbReference type="InterPro" id="IPR007110">
    <property type="entry name" value="Ig-like_dom"/>
</dbReference>
<reference evidence="14" key="2">
    <citation type="submission" date="2025-08" db="UniProtKB">
        <authorList>
            <consortium name="Ensembl"/>
        </authorList>
    </citation>
    <scope>IDENTIFICATION</scope>
    <source>
        <strain evidence="14">2N</strain>
    </source>
</reference>
<keyword evidence="8" id="KW-1015">Disulfide bond</keyword>
<dbReference type="GO" id="GO:0019221">
    <property type="term" value="P:cytokine-mediated signaling pathway"/>
    <property type="evidence" value="ECO:0007669"/>
    <property type="project" value="TreeGrafter"/>
</dbReference>
<evidence type="ECO:0000313" key="15">
    <source>
        <dbReference type="Proteomes" id="UP000005447"/>
    </source>
</evidence>
<dbReference type="InterPro" id="IPR003598">
    <property type="entry name" value="Ig_sub2"/>
</dbReference>
<name>A0A286XS82_CAVPO</name>
<accession>A0A286XS82</accession>
<dbReference type="AlphaFoldDB" id="A0A286XS82"/>
<dbReference type="VEuPathDB" id="HostDB:ENSCPOG00000033005"/>
<feature type="transmembrane region" description="Helical" evidence="11">
    <location>
        <begin position="339"/>
        <end position="360"/>
    </location>
</feature>
<sequence>MGLAQMWSAVGEDLTSTLTALLCLGLSLGPRTQVQAGSLPKPRLWAEPGSLIKMGETVTLWCQWTLGAQECHLYKDGRFAGSKTVTSQNPTNTAKFFIPTMTENTAGRYHCYYKSSVSWSLSSDTLELVVTGLSGKPSLLTQQGPVLEPGYNLTLQCRSDLSYDRFTLSKEGAGDLLQHPSQKALAGFSHAHFHLGPGSSSHGGRYRCYGGHSLSSEWSAPSDPLDILITGQLPVTPSLWVQPGPTVSTGENVTLLCQSQIPMDTFLLSKEGAADTPLHLRSESRAQQSQAEFFLGAASLSLQGIYRCYGSHDSSPYLLSHPSDTVELVVSGLERHLKILIGVLVATFLLLLPLLLIFGLRHWRQDKSRKAGAVGPVPKNRRLQKESFLPENPDSPACHSHGHLTPTEVPSSSLATAIQEENLYATVKDTKPEDQVDLDAGAAAHEETQDVTYAQLCNWMLREGPDSPPSSQDGALPAKASVYAALAPTLPGAFPKETK</sequence>
<dbReference type="InterPro" id="IPR013783">
    <property type="entry name" value="Ig-like_fold"/>
</dbReference>
<evidence type="ECO:0000256" key="12">
    <source>
        <dbReference type="SAM" id="SignalP"/>
    </source>
</evidence>
<keyword evidence="4 12" id="KW-0732">Signal</keyword>
<dbReference type="GeneTree" id="ENSGT01100000263478"/>
<dbReference type="GeneID" id="101787542"/>
<dbReference type="PROSITE" id="PS50835">
    <property type="entry name" value="IG_LIKE"/>
    <property type="match status" value="1"/>
</dbReference>
<keyword evidence="2" id="KW-1003">Cell membrane</keyword>
<evidence type="ECO:0000313" key="14">
    <source>
        <dbReference type="Ensembl" id="ENSCPOP00000028230.1"/>
    </source>
</evidence>
<keyword evidence="15" id="KW-1185">Reference proteome</keyword>
<dbReference type="GO" id="GO:0005886">
    <property type="term" value="C:plasma membrane"/>
    <property type="evidence" value="ECO:0007669"/>
    <property type="project" value="UniProtKB-SubCell"/>
</dbReference>
<dbReference type="PANTHER" id="PTHR11738">
    <property type="entry name" value="MHC CLASS I NK CELL RECEPTOR"/>
    <property type="match status" value="1"/>
</dbReference>
<dbReference type="InParanoid" id="A0A286XS82"/>
<dbReference type="GO" id="GO:0032396">
    <property type="term" value="F:inhibitory MHC class I receptor activity"/>
    <property type="evidence" value="ECO:0007669"/>
    <property type="project" value="TreeGrafter"/>
</dbReference>
<dbReference type="Gene3D" id="2.60.40.10">
    <property type="entry name" value="Immunoglobulins"/>
    <property type="match status" value="3"/>
</dbReference>
<feature type="chain" id="PRO_5011602344" description="Ig-like domain-containing protein" evidence="12">
    <location>
        <begin position="37"/>
        <end position="499"/>
    </location>
</feature>
<dbReference type="Pfam" id="PF13895">
    <property type="entry name" value="Ig_2"/>
    <property type="match status" value="2"/>
</dbReference>
<dbReference type="Proteomes" id="UP000005447">
    <property type="component" value="Unassembled WGS sequence"/>
</dbReference>
<dbReference type="Ensembl" id="ENSCPOT00000035837.1">
    <property type="protein sequence ID" value="ENSCPOP00000028230.1"/>
    <property type="gene ID" value="ENSCPOG00000033005.1"/>
</dbReference>
<evidence type="ECO:0000256" key="1">
    <source>
        <dbReference type="ARBA" id="ARBA00004162"/>
    </source>
</evidence>
<feature type="domain" description="Ig-like" evidence="13">
    <location>
        <begin position="237"/>
        <end position="331"/>
    </location>
</feature>
<evidence type="ECO:0000256" key="10">
    <source>
        <dbReference type="ARBA" id="ARBA00023319"/>
    </source>
</evidence>
<dbReference type="SUPFAM" id="SSF48726">
    <property type="entry name" value="Immunoglobulin"/>
    <property type="match status" value="3"/>
</dbReference>
<dbReference type="PANTHER" id="PTHR11738:SF179">
    <property type="entry name" value="LEUKOCYTE IMMUNOGLOBULIN-LIKE RECEPTOR SUBFAMILY A MEMBER 5"/>
    <property type="match status" value="1"/>
</dbReference>
<dbReference type="SMART" id="SM00409">
    <property type="entry name" value="IG"/>
    <property type="match status" value="3"/>
</dbReference>
<evidence type="ECO:0000256" key="8">
    <source>
        <dbReference type="ARBA" id="ARBA00023157"/>
    </source>
</evidence>
<dbReference type="InterPro" id="IPR003599">
    <property type="entry name" value="Ig_sub"/>
</dbReference>
<evidence type="ECO:0000256" key="11">
    <source>
        <dbReference type="SAM" id="Phobius"/>
    </source>
</evidence>
<dbReference type="OrthoDB" id="9427497at2759"/>
<evidence type="ECO:0000256" key="6">
    <source>
        <dbReference type="ARBA" id="ARBA00022989"/>
    </source>
</evidence>
<evidence type="ECO:0000256" key="2">
    <source>
        <dbReference type="ARBA" id="ARBA00022475"/>
    </source>
</evidence>
<keyword evidence="5" id="KW-0677">Repeat</keyword>
<keyword evidence="6 11" id="KW-1133">Transmembrane helix</keyword>
<dbReference type="InterPro" id="IPR036179">
    <property type="entry name" value="Ig-like_dom_sf"/>
</dbReference>
<keyword evidence="7 11" id="KW-0472">Membrane</keyword>
<dbReference type="EMBL" id="AAKN02046259">
    <property type="status" value="NOT_ANNOTATED_CDS"/>
    <property type="molecule type" value="Genomic_DNA"/>
</dbReference>
<keyword evidence="3 11" id="KW-0812">Transmembrane</keyword>
<dbReference type="InterPro" id="IPR050412">
    <property type="entry name" value="Ig-like_Receptors_ImmuneReg"/>
</dbReference>